<feature type="domain" description="HTH gntR-type" evidence="4">
    <location>
        <begin position="18"/>
        <end position="86"/>
    </location>
</feature>
<keyword evidence="3" id="KW-0804">Transcription</keyword>
<reference evidence="5 6" key="1">
    <citation type="submission" date="2019-08" db="EMBL/GenBank/DDBJ databases">
        <title>Pedobacter sp. nov., isolated from Han river, South Korea.</title>
        <authorList>
            <person name="Lee D.-H."/>
            <person name="Kim Y.-S."/>
            <person name="Hwang E.-M."/>
            <person name="Le Tran T.C."/>
            <person name="Cha C.-J."/>
        </authorList>
    </citation>
    <scope>NUCLEOTIDE SEQUENCE [LARGE SCALE GENOMIC DNA]</scope>
    <source>
        <strain evidence="5 6">CJ43</strain>
    </source>
</reference>
<organism evidence="5 6">
    <name type="scientific">Pedobacter aquae</name>
    <dbReference type="NCBI Taxonomy" id="2605747"/>
    <lineage>
        <taxon>Bacteria</taxon>
        <taxon>Pseudomonadati</taxon>
        <taxon>Bacteroidota</taxon>
        <taxon>Sphingobacteriia</taxon>
        <taxon>Sphingobacteriales</taxon>
        <taxon>Sphingobacteriaceae</taxon>
        <taxon>Pedobacter</taxon>
    </lineage>
</organism>
<dbReference type="Gene3D" id="1.10.10.10">
    <property type="entry name" value="Winged helix-like DNA-binding domain superfamily/Winged helix DNA-binding domain"/>
    <property type="match status" value="1"/>
</dbReference>
<gene>
    <name evidence="5" type="ORF">FYC62_06585</name>
</gene>
<evidence type="ECO:0000313" key="6">
    <source>
        <dbReference type="Proteomes" id="UP000323653"/>
    </source>
</evidence>
<evidence type="ECO:0000256" key="1">
    <source>
        <dbReference type="ARBA" id="ARBA00023015"/>
    </source>
</evidence>
<dbReference type="GO" id="GO:0003700">
    <property type="term" value="F:DNA-binding transcription factor activity"/>
    <property type="evidence" value="ECO:0007669"/>
    <property type="project" value="InterPro"/>
</dbReference>
<dbReference type="EMBL" id="CP043329">
    <property type="protein sequence ID" value="QEK51371.1"/>
    <property type="molecule type" value="Genomic_DNA"/>
</dbReference>
<dbReference type="KEGG" id="pej:FYC62_06585"/>
<dbReference type="Proteomes" id="UP000323653">
    <property type="component" value="Chromosome"/>
</dbReference>
<dbReference type="GO" id="GO:0003677">
    <property type="term" value="F:DNA binding"/>
    <property type="evidence" value="ECO:0007669"/>
    <property type="project" value="UniProtKB-KW"/>
</dbReference>
<dbReference type="Pfam" id="PF00392">
    <property type="entry name" value="GntR"/>
    <property type="match status" value="1"/>
</dbReference>
<dbReference type="InterPro" id="IPR036390">
    <property type="entry name" value="WH_DNA-bd_sf"/>
</dbReference>
<evidence type="ECO:0000313" key="5">
    <source>
        <dbReference type="EMBL" id="QEK51371.1"/>
    </source>
</evidence>
<dbReference type="RefSeq" id="WP_149074385.1">
    <property type="nucleotide sequence ID" value="NZ_CP043329.1"/>
</dbReference>
<evidence type="ECO:0000259" key="4">
    <source>
        <dbReference type="PROSITE" id="PS50949"/>
    </source>
</evidence>
<dbReference type="SMART" id="SM00345">
    <property type="entry name" value="HTH_GNTR"/>
    <property type="match status" value="1"/>
</dbReference>
<name>A0A5C0VI61_9SPHI</name>
<proteinExistence type="predicted"/>
<dbReference type="PANTHER" id="PTHR38445:SF9">
    <property type="entry name" value="HTH-TYPE TRANSCRIPTIONAL REPRESSOR YTRA"/>
    <property type="match status" value="1"/>
</dbReference>
<dbReference type="PANTHER" id="PTHR38445">
    <property type="entry name" value="HTH-TYPE TRANSCRIPTIONAL REPRESSOR YTRA"/>
    <property type="match status" value="1"/>
</dbReference>
<dbReference type="SUPFAM" id="SSF53822">
    <property type="entry name" value="Periplasmic binding protein-like I"/>
    <property type="match status" value="1"/>
</dbReference>
<dbReference type="CDD" id="cd07377">
    <property type="entry name" value="WHTH_GntR"/>
    <property type="match status" value="1"/>
</dbReference>
<evidence type="ECO:0000256" key="3">
    <source>
        <dbReference type="ARBA" id="ARBA00023163"/>
    </source>
</evidence>
<dbReference type="SUPFAM" id="SSF46785">
    <property type="entry name" value="Winged helix' DNA-binding domain"/>
    <property type="match status" value="1"/>
</dbReference>
<dbReference type="InterPro" id="IPR028082">
    <property type="entry name" value="Peripla_BP_I"/>
</dbReference>
<evidence type="ECO:0000256" key="2">
    <source>
        <dbReference type="ARBA" id="ARBA00023125"/>
    </source>
</evidence>
<keyword evidence="1" id="KW-0805">Transcription regulation</keyword>
<keyword evidence="6" id="KW-1185">Reference proteome</keyword>
<protein>
    <submittedName>
        <fullName evidence="5">GntR family transcriptional regulator</fullName>
    </submittedName>
</protein>
<dbReference type="AlphaFoldDB" id="A0A5C0VI61"/>
<dbReference type="PROSITE" id="PS50949">
    <property type="entry name" value="HTH_GNTR"/>
    <property type="match status" value="1"/>
</dbReference>
<accession>A0A5C0VI61</accession>
<dbReference type="InterPro" id="IPR036388">
    <property type="entry name" value="WH-like_DNA-bd_sf"/>
</dbReference>
<sequence>MKPTDLYKFLQVDEYSATPKYLQLSNAIISAIENNHLKKDDVLPSINELSYVLEISRDTTERGYKYLKKLGVIVSVPGRGYYVGNANFKKKIKVFLLFNKLSVHKKMIYDAFVAALGPDAAVDFYIYNNDFTIFKKLILNRRTDYSHFVIAPHFLEGGENAYEIINQLPKEKLILIDKKVNGVEGSYGAVYENFEKDIYNALTELNEQLSKYNTLKLLFPKKSYFPKEIVHGFIRFCQQYAFNHVIVSDIKLEPISAGEVYINLMEDDLVTLIEKIISLDLVLGKDVGLISYNETPLKKLLLNGITTISTDFKLMGNLTAEMIKTNNQEHHAVPFYVTLRPSL</sequence>
<dbReference type="InterPro" id="IPR000524">
    <property type="entry name" value="Tscrpt_reg_HTH_GntR"/>
</dbReference>
<keyword evidence="2" id="KW-0238">DNA-binding</keyword>